<name>A0A2M9FY23_9PROT</name>
<dbReference type="InterPro" id="IPR018759">
    <property type="entry name" value="BBP2_2"/>
</dbReference>
<evidence type="ECO:0000313" key="2">
    <source>
        <dbReference type="EMBL" id="PJK28365.1"/>
    </source>
</evidence>
<dbReference type="AlphaFoldDB" id="A0A2M9FY23"/>
<reference evidence="2 3" key="1">
    <citation type="submission" date="2017-11" db="EMBL/GenBank/DDBJ databases">
        <title>Draft genome sequence of Rhizobiales bacterium SY3-13.</title>
        <authorList>
            <person name="Sun C."/>
        </authorList>
    </citation>
    <scope>NUCLEOTIDE SEQUENCE [LARGE SCALE GENOMIC DNA]</scope>
    <source>
        <strain evidence="2 3">SY3-13</strain>
    </source>
</reference>
<organism evidence="2 3">
    <name type="scientific">Minwuia thermotolerans</name>
    <dbReference type="NCBI Taxonomy" id="2056226"/>
    <lineage>
        <taxon>Bacteria</taxon>
        <taxon>Pseudomonadati</taxon>
        <taxon>Pseudomonadota</taxon>
        <taxon>Alphaproteobacteria</taxon>
        <taxon>Minwuiales</taxon>
        <taxon>Minwuiaceae</taxon>
        <taxon>Minwuia</taxon>
    </lineage>
</organism>
<sequence length="408" mass="44878">MTYQRWGMRIPYKMTAAATLVAALAAGQVAAQSREDGIPVGTFVLKPSVELGARYDDNIALEDDGQEEEDFILSVAPTLKAVSTWRRHKLEFDAGLRADRYLDNTADNSLDAQLRANGTVDVTRATKIDGLVSYRRGHDNRGDDNVAVNDETTKFDRYRSKILVRSRPNRLGVQAGGGVTYANFHDTDAENNDDRDVVIYDGEARLSYGVQRHIRAFVEGDVNRLDYVDAVDDNGLNRDATGYAARAGATYFPSSQLQVSFGVGYLMRTFDDPALDDVSGLDFKGSVNWELPNRLTNLTLTTGRSIAESTDADAGARLVTSVSLNATHDLARTWELFGNLRYAHLTDEAAAGATEDNDYSAGVGVDYVFNPRVKLGLTYDYKRRDSSDVGGDYSNNVFGVRLKVGYLN</sequence>
<evidence type="ECO:0000313" key="3">
    <source>
        <dbReference type="Proteomes" id="UP000229498"/>
    </source>
</evidence>
<evidence type="ECO:0000256" key="1">
    <source>
        <dbReference type="SAM" id="SignalP"/>
    </source>
</evidence>
<dbReference type="OrthoDB" id="7398962at2"/>
<dbReference type="EMBL" id="PHIG01000046">
    <property type="protein sequence ID" value="PJK28365.1"/>
    <property type="molecule type" value="Genomic_DNA"/>
</dbReference>
<accession>A0A2M9FY23</accession>
<dbReference type="SUPFAM" id="SSF56935">
    <property type="entry name" value="Porins"/>
    <property type="match status" value="1"/>
</dbReference>
<feature type="chain" id="PRO_5014967850" description="Outer membrane protein beta-barrel domain-containing protein" evidence="1">
    <location>
        <begin position="32"/>
        <end position="408"/>
    </location>
</feature>
<keyword evidence="3" id="KW-1185">Reference proteome</keyword>
<dbReference type="Proteomes" id="UP000229498">
    <property type="component" value="Unassembled WGS sequence"/>
</dbReference>
<evidence type="ECO:0008006" key="4">
    <source>
        <dbReference type="Google" id="ProtNLM"/>
    </source>
</evidence>
<protein>
    <recommendedName>
        <fullName evidence="4">Outer membrane protein beta-barrel domain-containing protein</fullName>
    </recommendedName>
</protein>
<gene>
    <name evidence="2" type="ORF">CVT23_17430</name>
</gene>
<keyword evidence="1" id="KW-0732">Signal</keyword>
<dbReference type="Pfam" id="PF10082">
    <property type="entry name" value="BBP2_2"/>
    <property type="match status" value="1"/>
</dbReference>
<comment type="caution">
    <text evidence="2">The sequence shown here is derived from an EMBL/GenBank/DDBJ whole genome shotgun (WGS) entry which is preliminary data.</text>
</comment>
<feature type="signal peptide" evidence="1">
    <location>
        <begin position="1"/>
        <end position="31"/>
    </location>
</feature>
<proteinExistence type="predicted"/>